<comment type="catalytic activity">
    <reaction evidence="7">
        <text>L-dopachrome = 5,6-dihydroxyindole-2-carboxylate</text>
        <dbReference type="Rhea" id="RHEA:13041"/>
        <dbReference type="ChEBI" id="CHEBI:16875"/>
        <dbReference type="ChEBI" id="CHEBI:57509"/>
        <dbReference type="EC" id="5.3.3.12"/>
    </reaction>
</comment>
<comment type="subcellular location">
    <subcellularLocation>
        <location evidence="1">Secreted</location>
    </subcellularLocation>
</comment>
<keyword evidence="15" id="KW-1185">Reference proteome</keyword>
<keyword evidence="5" id="KW-0413">Isomerase</keyword>
<evidence type="ECO:0000313" key="13">
    <source>
        <dbReference type="EMBL" id="KAF9059308.1"/>
    </source>
</evidence>
<name>A0A9P5P9A9_9AGAR</name>
<evidence type="ECO:0000256" key="8">
    <source>
        <dbReference type="ARBA" id="ARBA00038932"/>
    </source>
</evidence>
<dbReference type="EMBL" id="JADNRY010000311">
    <property type="protein sequence ID" value="KAF9059308.1"/>
    <property type="molecule type" value="Genomic_DNA"/>
</dbReference>
<comment type="catalytic activity">
    <reaction evidence="6">
        <text>3-phenylpyruvate = enol-phenylpyruvate</text>
        <dbReference type="Rhea" id="RHEA:17097"/>
        <dbReference type="ChEBI" id="CHEBI:16815"/>
        <dbReference type="ChEBI" id="CHEBI:18005"/>
        <dbReference type="EC" id="5.3.2.1"/>
    </reaction>
</comment>
<dbReference type="OrthoDB" id="255819at2759"/>
<evidence type="ECO:0000256" key="7">
    <source>
        <dbReference type="ARBA" id="ARBA00036823"/>
    </source>
</evidence>
<evidence type="ECO:0000313" key="15">
    <source>
        <dbReference type="Proteomes" id="UP000772434"/>
    </source>
</evidence>
<protein>
    <recommendedName>
        <fullName evidence="12">L-dopachrome isomerase</fullName>
        <ecNumber evidence="9">5.3.2.1</ecNumber>
        <ecNumber evidence="8">5.3.3.12</ecNumber>
    </recommendedName>
    <alternativeName>
        <fullName evidence="10">L-dopachrome tautomerase</fullName>
    </alternativeName>
    <alternativeName>
        <fullName evidence="11">Phenylpyruvate tautomerase</fullName>
    </alternativeName>
</protein>
<dbReference type="Gene3D" id="3.30.429.10">
    <property type="entry name" value="Macrophage Migration Inhibitory Factor"/>
    <property type="match status" value="1"/>
</dbReference>
<dbReference type="InterPro" id="IPR014347">
    <property type="entry name" value="Tautomerase/MIF_sf"/>
</dbReference>
<evidence type="ECO:0000256" key="1">
    <source>
        <dbReference type="ARBA" id="ARBA00004613"/>
    </source>
</evidence>
<dbReference type="Proteomes" id="UP000772434">
    <property type="component" value="Unassembled WGS sequence"/>
</dbReference>
<evidence type="ECO:0000256" key="10">
    <source>
        <dbReference type="ARBA" id="ARBA00041631"/>
    </source>
</evidence>
<keyword evidence="4" id="KW-0964">Secreted</keyword>
<dbReference type="Pfam" id="PF01187">
    <property type="entry name" value="MIF"/>
    <property type="match status" value="1"/>
</dbReference>
<dbReference type="EC" id="5.3.3.12" evidence="8"/>
<gene>
    <name evidence="14" type="ORF">BDP27DRAFT_1336536</name>
    <name evidence="13" type="ORF">BDP27DRAFT_1341727</name>
</gene>
<dbReference type="GO" id="GO:0004167">
    <property type="term" value="F:dopachrome isomerase activity"/>
    <property type="evidence" value="ECO:0007669"/>
    <property type="project" value="UniProtKB-EC"/>
</dbReference>
<reference evidence="13" key="1">
    <citation type="submission" date="2020-11" db="EMBL/GenBank/DDBJ databases">
        <authorList>
            <consortium name="DOE Joint Genome Institute"/>
            <person name="Ahrendt S."/>
            <person name="Riley R."/>
            <person name="Andreopoulos W."/>
            <person name="Labutti K."/>
            <person name="Pangilinan J."/>
            <person name="Ruiz-Duenas F.J."/>
            <person name="Barrasa J.M."/>
            <person name="Sanchez-Garcia M."/>
            <person name="Camarero S."/>
            <person name="Miyauchi S."/>
            <person name="Serrano A."/>
            <person name="Linde D."/>
            <person name="Babiker R."/>
            <person name="Drula E."/>
            <person name="Ayuso-Fernandez I."/>
            <person name="Pacheco R."/>
            <person name="Padilla G."/>
            <person name="Ferreira P."/>
            <person name="Barriuso J."/>
            <person name="Kellner H."/>
            <person name="Castanera R."/>
            <person name="Alfaro M."/>
            <person name="Ramirez L."/>
            <person name="Pisabarro A.G."/>
            <person name="Kuo A."/>
            <person name="Tritt A."/>
            <person name="Lipzen A."/>
            <person name="He G."/>
            <person name="Yan M."/>
            <person name="Ng V."/>
            <person name="Cullen D."/>
            <person name="Martin F."/>
            <person name="Rosso M.-N."/>
            <person name="Henrissat B."/>
            <person name="Hibbett D."/>
            <person name="Martinez A.T."/>
            <person name="Grigoriev I.V."/>
        </authorList>
    </citation>
    <scope>NUCLEOTIDE SEQUENCE</scope>
    <source>
        <strain evidence="13">AH 40177</strain>
    </source>
</reference>
<dbReference type="EMBL" id="JADNRY010000170">
    <property type="protein sequence ID" value="KAF9062515.1"/>
    <property type="molecule type" value="Genomic_DNA"/>
</dbReference>
<sequence length="116" mass="12613">MPIVQLTTNVKVADEKALSLSLAKAAAESFGMEGFISTSVSYNETLNFGGTHEPAFVLNLVIVGLVVEKHDGYAKSLFNFFEKELGVHSNRGYIIFNDPGAERIGYSGMTYKTLTS</sequence>
<dbReference type="GO" id="GO:0050178">
    <property type="term" value="F:phenylpyruvate tautomerase activity"/>
    <property type="evidence" value="ECO:0007669"/>
    <property type="project" value="UniProtKB-EC"/>
</dbReference>
<evidence type="ECO:0000256" key="9">
    <source>
        <dbReference type="ARBA" id="ARBA00039086"/>
    </source>
</evidence>
<accession>A0A9P5P9A9</accession>
<feature type="non-terminal residue" evidence="13">
    <location>
        <position position="1"/>
    </location>
</feature>
<comment type="caution">
    <text evidence="13">The sequence shown here is derived from an EMBL/GenBank/DDBJ whole genome shotgun (WGS) entry which is preliminary data.</text>
</comment>
<dbReference type="SUPFAM" id="SSF55331">
    <property type="entry name" value="Tautomerase/MIF"/>
    <property type="match status" value="1"/>
</dbReference>
<evidence type="ECO:0000313" key="14">
    <source>
        <dbReference type="EMBL" id="KAF9062515.1"/>
    </source>
</evidence>
<organism evidence="13 15">
    <name type="scientific">Rhodocollybia butyracea</name>
    <dbReference type="NCBI Taxonomy" id="206335"/>
    <lineage>
        <taxon>Eukaryota</taxon>
        <taxon>Fungi</taxon>
        <taxon>Dikarya</taxon>
        <taxon>Basidiomycota</taxon>
        <taxon>Agaricomycotina</taxon>
        <taxon>Agaricomycetes</taxon>
        <taxon>Agaricomycetidae</taxon>
        <taxon>Agaricales</taxon>
        <taxon>Marasmiineae</taxon>
        <taxon>Omphalotaceae</taxon>
        <taxon>Rhodocollybia</taxon>
    </lineage>
</organism>
<keyword evidence="3" id="KW-0202">Cytokine</keyword>
<evidence type="ECO:0000256" key="2">
    <source>
        <dbReference type="ARBA" id="ARBA00005851"/>
    </source>
</evidence>
<evidence type="ECO:0000256" key="3">
    <source>
        <dbReference type="ARBA" id="ARBA00022514"/>
    </source>
</evidence>
<evidence type="ECO:0000256" key="6">
    <source>
        <dbReference type="ARBA" id="ARBA00036735"/>
    </source>
</evidence>
<dbReference type="EC" id="5.3.2.1" evidence="9"/>
<comment type="similarity">
    <text evidence="2">Belongs to the MIF family.</text>
</comment>
<dbReference type="InterPro" id="IPR001398">
    <property type="entry name" value="Macrophage_inhib_fac"/>
</dbReference>
<evidence type="ECO:0000256" key="11">
    <source>
        <dbReference type="ARBA" id="ARBA00041912"/>
    </source>
</evidence>
<evidence type="ECO:0000256" key="5">
    <source>
        <dbReference type="ARBA" id="ARBA00023235"/>
    </source>
</evidence>
<evidence type="ECO:0000256" key="4">
    <source>
        <dbReference type="ARBA" id="ARBA00022525"/>
    </source>
</evidence>
<dbReference type="GO" id="GO:0005615">
    <property type="term" value="C:extracellular space"/>
    <property type="evidence" value="ECO:0007669"/>
    <property type="project" value="UniProtKB-KW"/>
</dbReference>
<evidence type="ECO:0000256" key="12">
    <source>
        <dbReference type="ARBA" id="ARBA00042730"/>
    </source>
</evidence>
<proteinExistence type="inferred from homology"/>
<dbReference type="AlphaFoldDB" id="A0A9P5P9A9"/>
<dbReference type="PANTHER" id="PTHR11954:SF6">
    <property type="entry name" value="MACROPHAGE MIGRATION INHIBITORY FACTOR"/>
    <property type="match status" value="1"/>
</dbReference>
<dbReference type="PANTHER" id="PTHR11954">
    <property type="entry name" value="D-DOPACHROME DECARBOXYLASE"/>
    <property type="match status" value="1"/>
</dbReference>